<dbReference type="RefSeq" id="WP_215625320.1">
    <property type="nucleotide sequence ID" value="NZ_CP067089.2"/>
</dbReference>
<organism evidence="2 3">
    <name type="scientific">Breznakiella homolactica</name>
    <dbReference type="NCBI Taxonomy" id="2798577"/>
    <lineage>
        <taxon>Bacteria</taxon>
        <taxon>Pseudomonadati</taxon>
        <taxon>Spirochaetota</taxon>
        <taxon>Spirochaetia</taxon>
        <taxon>Spirochaetales</taxon>
        <taxon>Breznakiellaceae</taxon>
        <taxon>Breznakiella</taxon>
    </lineage>
</organism>
<dbReference type="EMBL" id="CP067089">
    <property type="protein sequence ID" value="QQO08014.1"/>
    <property type="molecule type" value="Genomic_DNA"/>
</dbReference>
<dbReference type="Pfam" id="PF20424">
    <property type="entry name" value="PilZN3"/>
    <property type="match status" value="1"/>
</dbReference>
<dbReference type="AlphaFoldDB" id="A0A7T8B7Y2"/>
<protein>
    <recommendedName>
        <fullName evidence="1">PilZN3 domain-containing protein</fullName>
    </recommendedName>
</protein>
<sequence>MANVPTGPAQILARFGDQSVACSQYALSKLGVDRSHCFLKIDEYIILCVPFQLGFKRSLFLASLSKQELTFFQRYVNGIVGLSISFFPPNRQEPIKLYVRCNLATIGQMKGRENVGLFVVDFKNTPDDYVTLLGNYLDSQERLRVLYDDYGKTGIRMTPEVAKLIGYNMYATITEPSSGAKRIQVYSFSTKVLEHLEAGSGTERPPGTSVAYQLFFRKYRISAAGTVESTTMLPKGIVRTVSKLAFSPELVEIVDDYWYNTRSNPGAVSM</sequence>
<dbReference type="InterPro" id="IPR046853">
    <property type="entry name" value="PilZN3"/>
</dbReference>
<keyword evidence="3" id="KW-1185">Reference proteome</keyword>
<name>A0A7T8B7Y2_9SPIR</name>
<evidence type="ECO:0000313" key="3">
    <source>
        <dbReference type="Proteomes" id="UP000595917"/>
    </source>
</evidence>
<accession>A0A7T8B7Y2</accession>
<reference evidence="2" key="1">
    <citation type="submission" date="2021-01" db="EMBL/GenBank/DDBJ databases">
        <title>Description of Breznakiella homolactica.</title>
        <authorList>
            <person name="Song Y."/>
            <person name="Brune A."/>
        </authorList>
    </citation>
    <scope>NUCLEOTIDE SEQUENCE</scope>
    <source>
        <strain evidence="2">RmG30</strain>
    </source>
</reference>
<dbReference type="KEGG" id="bhc:JFL75_13810"/>
<feature type="domain" description="PilZN3" evidence="1">
    <location>
        <begin position="13"/>
        <end position="139"/>
    </location>
</feature>
<proteinExistence type="predicted"/>
<dbReference type="Proteomes" id="UP000595917">
    <property type="component" value="Chromosome"/>
</dbReference>
<gene>
    <name evidence="2" type="ORF">JFL75_13810</name>
</gene>
<evidence type="ECO:0000259" key="1">
    <source>
        <dbReference type="Pfam" id="PF20424"/>
    </source>
</evidence>
<evidence type="ECO:0000313" key="2">
    <source>
        <dbReference type="EMBL" id="QQO08014.1"/>
    </source>
</evidence>